<dbReference type="Proteomes" id="UP000199647">
    <property type="component" value="Unassembled WGS sequence"/>
</dbReference>
<evidence type="ECO:0000313" key="13">
    <source>
        <dbReference type="Proteomes" id="UP000199647"/>
    </source>
</evidence>
<accession>A0A1H9FPV5</accession>
<dbReference type="NCBIfam" id="TIGR00634">
    <property type="entry name" value="recN"/>
    <property type="match status" value="1"/>
</dbReference>
<feature type="coiled-coil region" evidence="10">
    <location>
        <begin position="166"/>
        <end position="200"/>
    </location>
</feature>
<dbReference type="AlphaFoldDB" id="A0A1H9FPV5"/>
<evidence type="ECO:0000256" key="2">
    <source>
        <dbReference type="ARBA" id="ARBA00009441"/>
    </source>
</evidence>
<dbReference type="GO" id="GO:0006281">
    <property type="term" value="P:DNA repair"/>
    <property type="evidence" value="ECO:0007669"/>
    <property type="project" value="UniProtKB-KW"/>
</dbReference>
<dbReference type="InterPro" id="IPR027417">
    <property type="entry name" value="P-loop_NTPase"/>
</dbReference>
<dbReference type="CDD" id="cd03241">
    <property type="entry name" value="ABC_RecN"/>
    <property type="match status" value="2"/>
</dbReference>
<organism evidence="12 13">
    <name type="scientific">Faunimonas pinastri</name>
    <dbReference type="NCBI Taxonomy" id="1855383"/>
    <lineage>
        <taxon>Bacteria</taxon>
        <taxon>Pseudomonadati</taxon>
        <taxon>Pseudomonadota</taxon>
        <taxon>Alphaproteobacteria</taxon>
        <taxon>Hyphomicrobiales</taxon>
        <taxon>Afifellaceae</taxon>
        <taxon>Faunimonas</taxon>
    </lineage>
</organism>
<dbReference type="STRING" id="1855383.SAMN05216548_104180"/>
<evidence type="ECO:0000256" key="5">
    <source>
        <dbReference type="ARBA" id="ARBA00022763"/>
    </source>
</evidence>
<evidence type="ECO:0000313" key="12">
    <source>
        <dbReference type="EMBL" id="SEQ40030.1"/>
    </source>
</evidence>
<dbReference type="PANTHER" id="PTHR11059:SF0">
    <property type="entry name" value="DNA REPAIR PROTEIN RECN"/>
    <property type="match status" value="1"/>
</dbReference>
<dbReference type="SUPFAM" id="SSF52540">
    <property type="entry name" value="P-loop containing nucleoside triphosphate hydrolases"/>
    <property type="match status" value="2"/>
</dbReference>
<gene>
    <name evidence="12" type="ORF">SAMN05216548_104180</name>
</gene>
<protein>
    <recommendedName>
        <fullName evidence="3 9">DNA repair protein RecN</fullName>
    </recommendedName>
    <alternativeName>
        <fullName evidence="8 9">Recombination protein N</fullName>
    </alternativeName>
</protein>
<dbReference type="PIRSF" id="PIRSF003128">
    <property type="entry name" value="RecN"/>
    <property type="match status" value="1"/>
</dbReference>
<evidence type="ECO:0000256" key="10">
    <source>
        <dbReference type="SAM" id="Coils"/>
    </source>
</evidence>
<dbReference type="RefSeq" id="WP_092496045.1">
    <property type="nucleotide sequence ID" value="NZ_FOFG01000004.1"/>
</dbReference>
<evidence type="ECO:0000256" key="7">
    <source>
        <dbReference type="ARBA" id="ARBA00023204"/>
    </source>
</evidence>
<dbReference type="GO" id="GO:0043590">
    <property type="term" value="C:bacterial nucleoid"/>
    <property type="evidence" value="ECO:0007669"/>
    <property type="project" value="TreeGrafter"/>
</dbReference>
<evidence type="ECO:0000259" key="11">
    <source>
        <dbReference type="Pfam" id="PF02463"/>
    </source>
</evidence>
<evidence type="ECO:0000256" key="8">
    <source>
        <dbReference type="ARBA" id="ARBA00033408"/>
    </source>
</evidence>
<dbReference type="InterPro" id="IPR004604">
    <property type="entry name" value="DNA_recomb/repair_RecN"/>
</dbReference>
<dbReference type="GO" id="GO:0009432">
    <property type="term" value="P:SOS response"/>
    <property type="evidence" value="ECO:0007669"/>
    <property type="project" value="TreeGrafter"/>
</dbReference>
<keyword evidence="7 9" id="KW-0234">DNA repair</keyword>
<reference evidence="12" key="1">
    <citation type="submission" date="2016-10" db="EMBL/GenBank/DDBJ databases">
        <authorList>
            <person name="de Groot N.N."/>
        </authorList>
    </citation>
    <scope>NUCLEOTIDE SEQUENCE [LARGE SCALE GENOMIC DNA]</scope>
    <source>
        <strain evidence="12">A52C2</strain>
    </source>
</reference>
<dbReference type="GO" id="GO:0005524">
    <property type="term" value="F:ATP binding"/>
    <property type="evidence" value="ECO:0007669"/>
    <property type="project" value="UniProtKB-KW"/>
</dbReference>
<feature type="domain" description="RecF/RecN/SMC N-terminal" evidence="11">
    <location>
        <begin position="14"/>
        <end position="502"/>
    </location>
</feature>
<evidence type="ECO:0000256" key="4">
    <source>
        <dbReference type="ARBA" id="ARBA00022741"/>
    </source>
</evidence>
<comment type="similarity">
    <text evidence="2 9">Belongs to the RecN family.</text>
</comment>
<dbReference type="Pfam" id="PF02463">
    <property type="entry name" value="SMC_N"/>
    <property type="match status" value="1"/>
</dbReference>
<dbReference type="FunFam" id="3.40.50.300:FF:000319">
    <property type="entry name" value="DNA repair protein RecN"/>
    <property type="match status" value="1"/>
</dbReference>
<keyword evidence="4" id="KW-0547">Nucleotide-binding</keyword>
<keyword evidence="6" id="KW-0067">ATP-binding</keyword>
<proteinExistence type="inferred from homology"/>
<keyword evidence="10" id="KW-0175">Coiled coil</keyword>
<dbReference type="InterPro" id="IPR003395">
    <property type="entry name" value="RecF/RecN/SMC_N"/>
</dbReference>
<comment type="function">
    <text evidence="1 9">May be involved in recombinational repair of damaged DNA.</text>
</comment>
<dbReference type="OrthoDB" id="9806954at2"/>
<sequence length="557" mass="60164">MLATLTVQDIVLIQRLGIDFDAGLTVLTGETGAGKSILLDSLSLALGARGDAGLVRSGAERGQVVAVFEVPDDHPVRRTLSDNGIDPDGAVILRRTQTSDGKTRAFVNDQPCSVSLLKAVGAQLVEIHGQHDDRALVDPEEHRRVLDAFGGLNAEVEEVGRRYRALRSLERELRELQSSLDEAEREGEFLRSAVAELEELSPEAGEEERLAERRQYLMRAEKIAGDLTEAYETIAGSSSPTPELVSVVRRLDRKAADLPGLLDETLAAINAALDRLDEARIGLEEAIRETEFDPRELEETETRLFALRAASRKYQVAVEALPALAAEYAAKLSDLDVGEERTVALGHAVAEARDAYREAARRLTVRRAEAGETLEAAVSAELPALKLDAARFIVAREVDEERETADGFDLVAFHVRTNPGTQAGPIMKVASGGELSRFLLALKVALADRGSAPTLVFDEIDTGVGGAVAEAIGRRLARLAERVQVLSVTHAPQVAARAGSHLVISKKLVGDGERVATDVIEVEGPERREEIARMLAGATISDEARAAAESLMRREDV</sequence>
<dbReference type="EMBL" id="FOFG01000004">
    <property type="protein sequence ID" value="SEQ40030.1"/>
    <property type="molecule type" value="Genomic_DNA"/>
</dbReference>
<dbReference type="GO" id="GO:0006310">
    <property type="term" value="P:DNA recombination"/>
    <property type="evidence" value="ECO:0007669"/>
    <property type="project" value="InterPro"/>
</dbReference>
<keyword evidence="5 9" id="KW-0227">DNA damage</keyword>
<dbReference type="Gene3D" id="3.40.50.300">
    <property type="entry name" value="P-loop containing nucleotide triphosphate hydrolases"/>
    <property type="match status" value="2"/>
</dbReference>
<evidence type="ECO:0000256" key="6">
    <source>
        <dbReference type="ARBA" id="ARBA00022840"/>
    </source>
</evidence>
<dbReference type="PANTHER" id="PTHR11059">
    <property type="entry name" value="DNA REPAIR PROTEIN RECN"/>
    <property type="match status" value="1"/>
</dbReference>
<name>A0A1H9FPV5_9HYPH</name>
<keyword evidence="13" id="KW-1185">Reference proteome</keyword>
<evidence type="ECO:0000256" key="9">
    <source>
        <dbReference type="PIRNR" id="PIRNR003128"/>
    </source>
</evidence>
<evidence type="ECO:0000256" key="3">
    <source>
        <dbReference type="ARBA" id="ARBA00021315"/>
    </source>
</evidence>
<evidence type="ECO:0000256" key="1">
    <source>
        <dbReference type="ARBA" id="ARBA00003618"/>
    </source>
</evidence>